<evidence type="ECO:0000313" key="1">
    <source>
        <dbReference type="EMBL" id="CAG8856508.1"/>
    </source>
</evidence>
<feature type="non-terminal residue" evidence="1">
    <location>
        <position position="1"/>
    </location>
</feature>
<reference evidence="1 2" key="1">
    <citation type="submission" date="2021-06" db="EMBL/GenBank/DDBJ databases">
        <authorList>
            <person name="Kallberg Y."/>
            <person name="Tangrot J."/>
            <person name="Rosling A."/>
        </authorList>
    </citation>
    <scope>NUCLEOTIDE SEQUENCE [LARGE SCALE GENOMIC DNA]</scope>
    <source>
        <strain evidence="1 2">120-4 pot B 10/14</strain>
    </source>
</reference>
<dbReference type="Proteomes" id="UP000789901">
    <property type="component" value="Unassembled WGS sequence"/>
</dbReference>
<keyword evidence="2" id="KW-1185">Reference proteome</keyword>
<organism evidence="1 2">
    <name type="scientific">Gigaspora margarita</name>
    <dbReference type="NCBI Taxonomy" id="4874"/>
    <lineage>
        <taxon>Eukaryota</taxon>
        <taxon>Fungi</taxon>
        <taxon>Fungi incertae sedis</taxon>
        <taxon>Mucoromycota</taxon>
        <taxon>Glomeromycotina</taxon>
        <taxon>Glomeromycetes</taxon>
        <taxon>Diversisporales</taxon>
        <taxon>Gigasporaceae</taxon>
        <taxon>Gigaspora</taxon>
    </lineage>
</organism>
<name>A0ABN7XMF3_GIGMA</name>
<feature type="non-terminal residue" evidence="1">
    <location>
        <position position="59"/>
    </location>
</feature>
<dbReference type="EMBL" id="CAJVQB010160789">
    <property type="protein sequence ID" value="CAG8856508.1"/>
    <property type="molecule type" value="Genomic_DNA"/>
</dbReference>
<sequence length="59" mass="6675">ICSDYIIKTIYNNFSSDRPYSGAFLSNYNATFSTGETIITLHMYITDSTYNVSNQLSSM</sequence>
<proteinExistence type="predicted"/>
<evidence type="ECO:0000313" key="2">
    <source>
        <dbReference type="Proteomes" id="UP000789901"/>
    </source>
</evidence>
<accession>A0ABN7XMF3</accession>
<protein>
    <submittedName>
        <fullName evidence="1">7144_t:CDS:1</fullName>
    </submittedName>
</protein>
<comment type="caution">
    <text evidence="1">The sequence shown here is derived from an EMBL/GenBank/DDBJ whole genome shotgun (WGS) entry which is preliminary data.</text>
</comment>
<gene>
    <name evidence="1" type="ORF">GMARGA_LOCUS45329</name>
</gene>